<feature type="region of interest" description="Disordered" evidence="7">
    <location>
        <begin position="1"/>
        <end position="23"/>
    </location>
</feature>
<sequence>MPPSPGSPRRGAPAAGRTRRDREDACPGALRLHAAHDGGLARVRIPGGVLTAAQARALAAAAEDLGDGHLDLTSRGNVQLRGLDDDAGGALADRLEAAGLLPSRRHERVRNIVASPLSGLDGQGHADMRPHVARLDALLCASDVTPALSGRFLFALDDGRGDTAALGADITVTARPGAAADLRIGTGTLRVPRDDAARWAVRAAEAFLDLARESGAAAWRVADVDPDGRAIAARLALPPAAGVPQREEGGLALPGGGTAASQPRLGRIDRPDSAYAALSVAAPLGRAAAAQWRHLAAAAASAAAAQHAGHGSGELRVTPWRGVVLPGLDRATAADVLAVLADAGLVTSDDSPWVGVTACTGRPGCASSLADVRADAAAVLRSHPVAPRQGRRPVHWSGCERRCGRPSGRRWVDAVANGDGGYRITVHGVDPAATESAPGADPVEAQAPRGAGPAETDAAHGGLGAAVAAARTTRPPREM</sequence>
<feature type="compositionally biased region" description="Low complexity" evidence="7">
    <location>
        <begin position="7"/>
        <end position="16"/>
    </location>
</feature>
<dbReference type="SUPFAM" id="SSF56014">
    <property type="entry name" value="Nitrite and sulphite reductase 4Fe-4S domain-like"/>
    <property type="match status" value="2"/>
</dbReference>
<evidence type="ECO:0000259" key="8">
    <source>
        <dbReference type="Pfam" id="PF03460"/>
    </source>
</evidence>
<evidence type="ECO:0000256" key="3">
    <source>
        <dbReference type="ARBA" id="ARBA00022723"/>
    </source>
</evidence>
<protein>
    <submittedName>
        <fullName evidence="9">Precorrin-3B synthase</fullName>
        <ecNumber evidence="9">1.14.13.83</ecNumber>
    </submittedName>
</protein>
<dbReference type="Gene3D" id="3.30.413.10">
    <property type="entry name" value="Sulfite Reductase Hemoprotein, domain 1"/>
    <property type="match status" value="2"/>
</dbReference>
<dbReference type="InterPro" id="IPR005117">
    <property type="entry name" value="NiRdtase/SiRdtase_haem-b_fer"/>
</dbReference>
<keyword evidence="4 9" id="KW-0560">Oxidoreductase</keyword>
<keyword evidence="3" id="KW-0479">Metal-binding</keyword>
<keyword evidence="10" id="KW-1185">Reference proteome</keyword>
<feature type="region of interest" description="Disordered" evidence="7">
    <location>
        <begin position="242"/>
        <end position="264"/>
    </location>
</feature>
<feature type="domain" description="Nitrite/Sulfite reductase ferredoxin-like" evidence="8">
    <location>
        <begin position="37"/>
        <end position="97"/>
    </location>
</feature>
<evidence type="ECO:0000256" key="2">
    <source>
        <dbReference type="ARBA" id="ARBA00022617"/>
    </source>
</evidence>
<dbReference type="GO" id="GO:0043818">
    <property type="term" value="F:precorrin-3B synthase activity"/>
    <property type="evidence" value="ECO:0007669"/>
    <property type="project" value="UniProtKB-EC"/>
</dbReference>
<dbReference type="InterPro" id="IPR012798">
    <property type="entry name" value="Cbl_synth_CobG-like"/>
</dbReference>
<dbReference type="InterPro" id="IPR051329">
    <property type="entry name" value="NIR_SIR_4Fe-4S"/>
</dbReference>
<organism evidence="9 10">
    <name type="scientific">Nocardiopsis mangrovi</name>
    <dbReference type="NCBI Taxonomy" id="1179818"/>
    <lineage>
        <taxon>Bacteria</taxon>
        <taxon>Bacillati</taxon>
        <taxon>Actinomycetota</taxon>
        <taxon>Actinomycetes</taxon>
        <taxon>Streptosporangiales</taxon>
        <taxon>Nocardiopsidaceae</taxon>
        <taxon>Nocardiopsis</taxon>
    </lineage>
</organism>
<dbReference type="RefSeq" id="WP_378577387.1">
    <property type="nucleotide sequence ID" value="NZ_JBHSFQ010000023.1"/>
</dbReference>
<accession>A0ABV9DZM7</accession>
<dbReference type="EMBL" id="JBHSFQ010000023">
    <property type="protein sequence ID" value="MFC4564355.1"/>
    <property type="molecule type" value="Genomic_DNA"/>
</dbReference>
<dbReference type="InterPro" id="IPR036136">
    <property type="entry name" value="Nit/Sulf_reduc_fer-like_dom_sf"/>
</dbReference>
<feature type="region of interest" description="Disordered" evidence="7">
    <location>
        <begin position="432"/>
        <end position="479"/>
    </location>
</feature>
<dbReference type="Proteomes" id="UP001595923">
    <property type="component" value="Unassembled WGS sequence"/>
</dbReference>
<dbReference type="InterPro" id="IPR045854">
    <property type="entry name" value="NO2/SO3_Rdtase_4Fe4S_sf"/>
</dbReference>
<evidence type="ECO:0000256" key="5">
    <source>
        <dbReference type="ARBA" id="ARBA00023004"/>
    </source>
</evidence>
<dbReference type="NCBIfam" id="TIGR02435">
    <property type="entry name" value="CobG"/>
    <property type="match status" value="1"/>
</dbReference>
<dbReference type="Pfam" id="PF03460">
    <property type="entry name" value="NIR_SIR_ferr"/>
    <property type="match status" value="2"/>
</dbReference>
<evidence type="ECO:0000256" key="7">
    <source>
        <dbReference type="SAM" id="MobiDB-lite"/>
    </source>
</evidence>
<dbReference type="PANTHER" id="PTHR32439:SF9">
    <property type="entry name" value="BLR3264 PROTEIN"/>
    <property type="match status" value="1"/>
</dbReference>
<keyword evidence="2" id="KW-0349">Heme</keyword>
<evidence type="ECO:0000313" key="9">
    <source>
        <dbReference type="EMBL" id="MFC4564355.1"/>
    </source>
</evidence>
<evidence type="ECO:0000256" key="1">
    <source>
        <dbReference type="ARBA" id="ARBA00022485"/>
    </source>
</evidence>
<feature type="domain" description="Nitrite/Sulfite reductase ferredoxin-like" evidence="8">
    <location>
        <begin position="273"/>
        <end position="342"/>
    </location>
</feature>
<dbReference type="Gene3D" id="3.90.480.10">
    <property type="entry name" value="Sulfite Reductase Hemoprotein,Domain 2"/>
    <property type="match status" value="2"/>
</dbReference>
<dbReference type="PANTHER" id="PTHR32439">
    <property type="entry name" value="FERREDOXIN--NITRITE REDUCTASE, CHLOROPLASTIC"/>
    <property type="match status" value="1"/>
</dbReference>
<keyword evidence="1" id="KW-0004">4Fe-4S</keyword>
<proteinExistence type="predicted"/>
<evidence type="ECO:0000256" key="6">
    <source>
        <dbReference type="ARBA" id="ARBA00023014"/>
    </source>
</evidence>
<keyword evidence="6" id="KW-0411">Iron-sulfur</keyword>
<gene>
    <name evidence="9" type="primary">cobG</name>
    <name evidence="9" type="ORF">ACFO4E_21035</name>
</gene>
<comment type="caution">
    <text evidence="9">The sequence shown here is derived from an EMBL/GenBank/DDBJ whole genome shotgun (WGS) entry which is preliminary data.</text>
</comment>
<evidence type="ECO:0000256" key="4">
    <source>
        <dbReference type="ARBA" id="ARBA00023002"/>
    </source>
</evidence>
<evidence type="ECO:0000313" key="10">
    <source>
        <dbReference type="Proteomes" id="UP001595923"/>
    </source>
</evidence>
<reference evidence="10" key="1">
    <citation type="journal article" date="2019" name="Int. J. Syst. Evol. Microbiol.">
        <title>The Global Catalogue of Microorganisms (GCM) 10K type strain sequencing project: providing services to taxonomists for standard genome sequencing and annotation.</title>
        <authorList>
            <consortium name="The Broad Institute Genomics Platform"/>
            <consortium name="The Broad Institute Genome Sequencing Center for Infectious Disease"/>
            <person name="Wu L."/>
            <person name="Ma J."/>
        </authorList>
    </citation>
    <scope>NUCLEOTIDE SEQUENCE [LARGE SCALE GENOMIC DNA]</scope>
    <source>
        <strain evidence="10">XZYJ18</strain>
    </source>
</reference>
<name>A0ABV9DZM7_9ACTN</name>
<keyword evidence="5" id="KW-0408">Iron</keyword>
<dbReference type="EC" id="1.14.13.83" evidence="9"/>
<dbReference type="SUPFAM" id="SSF55124">
    <property type="entry name" value="Nitrite/Sulfite reductase N-terminal domain-like"/>
    <property type="match status" value="2"/>
</dbReference>